<reference evidence="3" key="1">
    <citation type="submission" date="2022-10" db="EMBL/GenBank/DDBJ databases">
        <title>Adaptive evolution leads to modifications in subtelomeric GC content in a zoonotic Cryptosporidium species.</title>
        <authorList>
            <person name="Li J."/>
            <person name="Feng Y."/>
            <person name="Xiao L."/>
        </authorList>
    </citation>
    <scope>NUCLEOTIDE SEQUENCE</scope>
    <source>
        <strain evidence="3">33844</strain>
    </source>
</reference>
<dbReference type="NCBIfam" id="TIGR00293">
    <property type="entry name" value="prefoldin subunit alpha"/>
    <property type="match status" value="1"/>
</dbReference>
<dbReference type="EMBL" id="JAPCXC010000006">
    <property type="protein sequence ID" value="KAJ1612589.1"/>
    <property type="molecule type" value="Genomic_DNA"/>
</dbReference>
<dbReference type="OrthoDB" id="10267474at2759"/>
<dbReference type="GO" id="GO:1990113">
    <property type="term" value="P:RNA polymerase I assembly"/>
    <property type="evidence" value="ECO:0007669"/>
    <property type="project" value="TreeGrafter"/>
</dbReference>
<dbReference type="GO" id="GO:0005737">
    <property type="term" value="C:cytoplasm"/>
    <property type="evidence" value="ECO:0007669"/>
    <property type="project" value="TreeGrafter"/>
</dbReference>
<dbReference type="InterPro" id="IPR009053">
    <property type="entry name" value="Prefoldin"/>
</dbReference>
<dbReference type="AlphaFoldDB" id="A0A9D5DJ98"/>
<name>A0A9D5DJ98_9CRYT</name>
<comment type="caution">
    <text evidence="3">The sequence shown here is derived from an EMBL/GenBank/DDBJ whole genome shotgun (WGS) entry which is preliminary data.</text>
</comment>
<dbReference type="PANTHER" id="PTHR12674:SF2">
    <property type="entry name" value="PREFOLDIN SUBUNIT 5"/>
    <property type="match status" value="1"/>
</dbReference>
<dbReference type="GO" id="GO:0051082">
    <property type="term" value="F:unfolded protein binding"/>
    <property type="evidence" value="ECO:0007669"/>
    <property type="project" value="InterPro"/>
</dbReference>
<evidence type="ECO:0000256" key="1">
    <source>
        <dbReference type="ARBA" id="ARBA00010048"/>
    </source>
</evidence>
<sequence length="166" mass="18601">MAASDPSESTKGTANKAETIQLSSLPPAKLFQLRDQTQEEMNELSVRIQQLNLVLNRFNGSREALEQFKPENKDAVILAPISQSIYVDATISDSENVLVDIGTGYHVEMKVQKAKSHFDNKIEMVKKSIEKISKSLNDKNIIFEAINSILLEHIKAQQKSAETMKQ</sequence>
<dbReference type="InterPro" id="IPR011599">
    <property type="entry name" value="PFD_alpha_archaea"/>
</dbReference>
<dbReference type="Pfam" id="PF02996">
    <property type="entry name" value="Prefoldin"/>
    <property type="match status" value="1"/>
</dbReference>
<gene>
    <name evidence="3" type="ORF">OJ253_495</name>
</gene>
<dbReference type="Proteomes" id="UP001067231">
    <property type="component" value="Unassembled WGS sequence"/>
</dbReference>
<dbReference type="PANTHER" id="PTHR12674">
    <property type="entry name" value="PREFOLDIN SUBUNIT 5"/>
    <property type="match status" value="1"/>
</dbReference>
<dbReference type="GO" id="GO:1990115">
    <property type="term" value="P:RNA polymerase III assembly"/>
    <property type="evidence" value="ECO:0007669"/>
    <property type="project" value="TreeGrafter"/>
</dbReference>
<dbReference type="GO" id="GO:0006457">
    <property type="term" value="P:protein folding"/>
    <property type="evidence" value="ECO:0007669"/>
    <property type="project" value="InterPro"/>
</dbReference>
<dbReference type="GO" id="GO:0016272">
    <property type="term" value="C:prefoldin complex"/>
    <property type="evidence" value="ECO:0007669"/>
    <property type="project" value="InterPro"/>
</dbReference>
<evidence type="ECO:0008006" key="4">
    <source>
        <dbReference type="Google" id="ProtNLM"/>
    </source>
</evidence>
<dbReference type="CDD" id="cd23157">
    <property type="entry name" value="Prefoldin_5"/>
    <property type="match status" value="1"/>
</dbReference>
<evidence type="ECO:0000313" key="3">
    <source>
        <dbReference type="EMBL" id="KAJ1612589.1"/>
    </source>
</evidence>
<protein>
    <recommendedName>
        <fullName evidence="4">Prefoldin subunit 5</fullName>
    </recommendedName>
</protein>
<accession>A0A9D5DJ98</accession>
<dbReference type="GO" id="GO:1990114">
    <property type="term" value="P:RNA polymerase II core complex assembly"/>
    <property type="evidence" value="ECO:0007669"/>
    <property type="project" value="TreeGrafter"/>
</dbReference>
<dbReference type="Gene3D" id="1.10.287.370">
    <property type="match status" value="1"/>
</dbReference>
<feature type="region of interest" description="Disordered" evidence="2">
    <location>
        <begin position="1"/>
        <end position="21"/>
    </location>
</feature>
<organism evidence="3">
    <name type="scientific">Cryptosporidium canis</name>
    <dbReference type="NCBI Taxonomy" id="195482"/>
    <lineage>
        <taxon>Eukaryota</taxon>
        <taxon>Sar</taxon>
        <taxon>Alveolata</taxon>
        <taxon>Apicomplexa</taxon>
        <taxon>Conoidasida</taxon>
        <taxon>Coccidia</taxon>
        <taxon>Eucoccidiorida</taxon>
        <taxon>Eimeriorina</taxon>
        <taxon>Cryptosporidiidae</taxon>
        <taxon>Cryptosporidium</taxon>
    </lineage>
</organism>
<proteinExistence type="inferred from homology"/>
<comment type="similarity">
    <text evidence="1">Belongs to the prefoldin subunit alpha family.</text>
</comment>
<evidence type="ECO:0000256" key="2">
    <source>
        <dbReference type="SAM" id="MobiDB-lite"/>
    </source>
</evidence>
<dbReference type="InterPro" id="IPR004127">
    <property type="entry name" value="Prefoldin_subunit_alpha"/>
</dbReference>
<dbReference type="SUPFAM" id="SSF46579">
    <property type="entry name" value="Prefoldin"/>
    <property type="match status" value="1"/>
</dbReference>